<dbReference type="InterPro" id="IPR016181">
    <property type="entry name" value="Acyl_CoA_acyltransferase"/>
</dbReference>
<dbReference type="InterPro" id="IPR039840">
    <property type="entry name" value="NAA80"/>
</dbReference>
<organism evidence="2 3">
    <name type="scientific">Phyllobacterium phragmitis</name>
    <dbReference type="NCBI Taxonomy" id="2670329"/>
    <lineage>
        <taxon>Bacteria</taxon>
        <taxon>Pseudomonadati</taxon>
        <taxon>Pseudomonadota</taxon>
        <taxon>Alphaproteobacteria</taxon>
        <taxon>Hyphomicrobiales</taxon>
        <taxon>Phyllobacteriaceae</taxon>
        <taxon>Phyllobacterium</taxon>
    </lineage>
</organism>
<protein>
    <submittedName>
        <fullName evidence="2">N-acetyltransferase</fullName>
    </submittedName>
</protein>
<name>A0A2S9IS28_9HYPH</name>
<comment type="caution">
    <text evidence="2">The sequence shown here is derived from an EMBL/GenBank/DDBJ whole genome shotgun (WGS) entry which is preliminary data.</text>
</comment>
<gene>
    <name evidence="2" type="ORF">C5748_11430</name>
</gene>
<accession>A0A2S9IS28</accession>
<dbReference type="SUPFAM" id="SSF55729">
    <property type="entry name" value="Acyl-CoA N-acyltransferases (Nat)"/>
    <property type="match status" value="1"/>
</dbReference>
<dbReference type="GO" id="GO:0005737">
    <property type="term" value="C:cytoplasm"/>
    <property type="evidence" value="ECO:0007669"/>
    <property type="project" value="TreeGrafter"/>
</dbReference>
<dbReference type="CDD" id="cd04301">
    <property type="entry name" value="NAT_SF"/>
    <property type="match status" value="1"/>
</dbReference>
<dbReference type="AlphaFoldDB" id="A0A2S9IS28"/>
<evidence type="ECO:0000259" key="1">
    <source>
        <dbReference type="PROSITE" id="PS51186"/>
    </source>
</evidence>
<dbReference type="PANTHER" id="PTHR13538:SF4">
    <property type="entry name" value="N-ALPHA-ACETYLTRANSFERASE 80"/>
    <property type="match status" value="1"/>
</dbReference>
<dbReference type="Gene3D" id="3.40.630.30">
    <property type="match status" value="1"/>
</dbReference>
<dbReference type="Proteomes" id="UP000239434">
    <property type="component" value="Unassembled WGS sequence"/>
</dbReference>
<reference evidence="2 3" key="1">
    <citation type="submission" date="2018-02" db="EMBL/GenBank/DDBJ databases">
        <title>The draft genome of Phyllobacterium sp. 1N-3.</title>
        <authorList>
            <person name="Liu L."/>
            <person name="Li L."/>
            <person name="Zhang X."/>
            <person name="Wang T."/>
            <person name="Liang L."/>
        </authorList>
    </citation>
    <scope>NUCLEOTIDE SEQUENCE [LARGE SCALE GENOMIC DNA]</scope>
    <source>
        <strain evidence="2 3">1N-3</strain>
    </source>
</reference>
<dbReference type="EMBL" id="PVBR01000007">
    <property type="protein sequence ID" value="PRD43319.1"/>
    <property type="molecule type" value="Genomic_DNA"/>
</dbReference>
<dbReference type="Pfam" id="PF00583">
    <property type="entry name" value="Acetyltransf_1"/>
    <property type="match status" value="1"/>
</dbReference>
<evidence type="ECO:0000313" key="2">
    <source>
        <dbReference type="EMBL" id="PRD43319.1"/>
    </source>
</evidence>
<dbReference type="InterPro" id="IPR000182">
    <property type="entry name" value="GNAT_dom"/>
</dbReference>
<evidence type="ECO:0000313" key="3">
    <source>
        <dbReference type="Proteomes" id="UP000239434"/>
    </source>
</evidence>
<dbReference type="GO" id="GO:1905502">
    <property type="term" value="F:acetyl-CoA binding"/>
    <property type="evidence" value="ECO:0007669"/>
    <property type="project" value="TreeGrafter"/>
</dbReference>
<dbReference type="PANTHER" id="PTHR13538">
    <property type="entry name" value="N-ACETYLTRANSFERASE 6"/>
    <property type="match status" value="1"/>
</dbReference>
<keyword evidence="3" id="KW-1185">Reference proteome</keyword>
<dbReference type="PROSITE" id="PS51186">
    <property type="entry name" value="GNAT"/>
    <property type="match status" value="1"/>
</dbReference>
<proteinExistence type="predicted"/>
<dbReference type="GO" id="GO:0008080">
    <property type="term" value="F:N-acetyltransferase activity"/>
    <property type="evidence" value="ECO:0007669"/>
    <property type="project" value="InterPro"/>
</dbReference>
<feature type="domain" description="N-acetyltransferase" evidence="1">
    <location>
        <begin position="6"/>
        <end position="153"/>
    </location>
</feature>
<keyword evidence="2" id="KW-0808">Transferase</keyword>
<sequence>MKMIKIEALGLHPELISLCARWNHEEWGKHDGRSLEESIAGLQQIIMDDKQEALVALVDTVPCGMALLIDCDLPSHSHLKPWVASVLVQPDFRGRGVGRELVAAIERAAHGFGFGEAHLYTAKPGYYQRFGWQNHESWIDGKDELFIMSKSLR</sequence>